<sequence length="538" mass="61672">MSNTQSPVPPATPTGSTSSTTSTQPQVSSKPTTTEPLPPLTGFRAALEHTGLPRGLLTWKPRPPSRNWSIFFTVLGTISYLYYDDRKQCRELKKEYLQRVEKFGKEKCEGSLDIPRKVKVFGAKWPEDEDEDRALRYFRKYVKPYLVAAAIDYEQIPSPLYGSITRQAHADINRIRRQNLHLDPPPPLISVPSVLDPEAVRRKDLEGGIVLVGRPSLKEYMEGLRRGWNGDLSPWIWEKEVEKKLNSDGIFDQPSIPPEILDTDSNENYTNDEIFNIPNPDIPSVPKHIGSDARPDSKSSSGGLSFLRPNSSSLFRSNTQTDNIISNHLQKQLETLPPQPPLLLVPFMNRKGFLQIPWMVYDFFTERHHVRTGGEAAMKLIFSHTREFQGPSPAFSSSTSFTMTEGESKNGYSTEGENGHTNQGEHQKSDLDFDQNVEKFYKKSFDELPKRMQKARDDYYPGLKHRLQLTRGEVEPTKDEANSKIVSESELREERKKKELRWMGNEEGYEIVRKETPVAWDEKWRGWLKIYDDPEKES</sequence>
<dbReference type="Pfam" id="PF11711">
    <property type="entry name" value="Tim54"/>
    <property type="match status" value="1"/>
</dbReference>
<dbReference type="GO" id="GO:0005743">
    <property type="term" value="C:mitochondrial inner membrane"/>
    <property type="evidence" value="ECO:0007669"/>
    <property type="project" value="UniProtKB-SubCell"/>
</dbReference>
<name>A0A4Q1BGJ6_TREME</name>
<comment type="similarity">
    <text evidence="2">Belongs to the TIM54 family.</text>
</comment>
<organism evidence="13 14">
    <name type="scientific">Tremella mesenterica</name>
    <name type="common">Jelly fungus</name>
    <dbReference type="NCBI Taxonomy" id="5217"/>
    <lineage>
        <taxon>Eukaryota</taxon>
        <taxon>Fungi</taxon>
        <taxon>Dikarya</taxon>
        <taxon>Basidiomycota</taxon>
        <taxon>Agaricomycotina</taxon>
        <taxon>Tremellomycetes</taxon>
        <taxon>Tremellales</taxon>
        <taxon>Tremellaceae</taxon>
        <taxon>Tremella</taxon>
    </lineage>
</organism>
<comment type="subcellular location">
    <subcellularLocation>
        <location evidence="1">Mitochondrion inner membrane</location>
        <topology evidence="1">Single-pass membrane protein</topology>
    </subcellularLocation>
</comment>
<keyword evidence="9" id="KW-0811">Translocation</keyword>
<feature type="region of interest" description="Disordered" evidence="12">
    <location>
        <begin position="275"/>
        <end position="314"/>
    </location>
</feature>
<dbReference type="OrthoDB" id="5598305at2759"/>
<comment type="caution">
    <text evidence="13">The sequence shown here is derived from an EMBL/GenBank/DDBJ whole genome shotgun (WGS) entry which is preliminary data.</text>
</comment>
<feature type="compositionally biased region" description="Low complexity" evidence="12">
    <location>
        <begin position="13"/>
        <end position="35"/>
    </location>
</feature>
<dbReference type="VEuPathDB" id="FungiDB:TREMEDRAFT_24942"/>
<feature type="compositionally biased region" description="Polar residues" evidence="12">
    <location>
        <begin position="410"/>
        <end position="422"/>
    </location>
</feature>
<evidence type="ECO:0000313" key="14">
    <source>
        <dbReference type="Proteomes" id="UP000289152"/>
    </source>
</evidence>
<dbReference type="Proteomes" id="UP000289152">
    <property type="component" value="Unassembled WGS sequence"/>
</dbReference>
<evidence type="ECO:0000256" key="5">
    <source>
        <dbReference type="ARBA" id="ARBA00022692"/>
    </source>
</evidence>
<evidence type="ECO:0000313" key="13">
    <source>
        <dbReference type="EMBL" id="RXK36691.1"/>
    </source>
</evidence>
<evidence type="ECO:0000256" key="8">
    <source>
        <dbReference type="ARBA" id="ARBA00022989"/>
    </source>
</evidence>
<protein>
    <recommendedName>
        <fullName evidence="3">Mitochondrial import inner membrane translocase subunit TIM54</fullName>
    </recommendedName>
</protein>
<keyword evidence="8" id="KW-1133">Transmembrane helix</keyword>
<evidence type="ECO:0000256" key="6">
    <source>
        <dbReference type="ARBA" id="ARBA00022792"/>
    </source>
</evidence>
<proteinExistence type="inferred from homology"/>
<dbReference type="InParanoid" id="A0A4Q1BGJ6"/>
<evidence type="ECO:0000256" key="11">
    <source>
        <dbReference type="ARBA" id="ARBA00023136"/>
    </source>
</evidence>
<keyword evidence="11" id="KW-0472">Membrane</keyword>
<reference evidence="13 14" key="1">
    <citation type="submission" date="2016-06" db="EMBL/GenBank/DDBJ databases">
        <title>Evolution of pathogenesis and genome organization in the Tremellales.</title>
        <authorList>
            <person name="Cuomo C."/>
            <person name="Litvintseva A."/>
            <person name="Heitman J."/>
            <person name="Chen Y."/>
            <person name="Sun S."/>
            <person name="Springer D."/>
            <person name="Dromer F."/>
            <person name="Young S."/>
            <person name="Zeng Q."/>
            <person name="Chapman S."/>
            <person name="Gujja S."/>
            <person name="Saif S."/>
            <person name="Birren B."/>
        </authorList>
    </citation>
    <scope>NUCLEOTIDE SEQUENCE [LARGE SCALE GENOMIC DNA]</scope>
    <source>
        <strain evidence="13 14">ATCC 28783</strain>
    </source>
</reference>
<feature type="compositionally biased region" description="Polar residues" evidence="12">
    <location>
        <begin position="298"/>
        <end position="314"/>
    </location>
</feature>
<accession>A0A4Q1BGJ6</accession>
<feature type="compositionally biased region" description="Low complexity" evidence="12">
    <location>
        <begin position="390"/>
        <end position="405"/>
    </location>
</feature>
<dbReference type="GO" id="GO:0015031">
    <property type="term" value="P:protein transport"/>
    <property type="evidence" value="ECO:0007669"/>
    <property type="project" value="UniProtKB-KW"/>
</dbReference>
<evidence type="ECO:0000256" key="3">
    <source>
        <dbReference type="ARBA" id="ARBA00020796"/>
    </source>
</evidence>
<feature type="region of interest" description="Disordered" evidence="12">
    <location>
        <begin position="1"/>
        <end position="41"/>
    </location>
</feature>
<evidence type="ECO:0000256" key="9">
    <source>
        <dbReference type="ARBA" id="ARBA00023010"/>
    </source>
</evidence>
<keyword evidence="10" id="KW-0496">Mitochondrion</keyword>
<dbReference type="InterPro" id="IPR021056">
    <property type="entry name" value="Mt_import_IM_translocase_Tim54"/>
</dbReference>
<keyword evidence="6" id="KW-0999">Mitochondrion inner membrane</keyword>
<evidence type="ECO:0000256" key="4">
    <source>
        <dbReference type="ARBA" id="ARBA00022448"/>
    </source>
</evidence>
<keyword evidence="4" id="KW-0813">Transport</keyword>
<keyword evidence="14" id="KW-1185">Reference proteome</keyword>
<dbReference type="AlphaFoldDB" id="A0A4Q1BGJ6"/>
<evidence type="ECO:0000256" key="7">
    <source>
        <dbReference type="ARBA" id="ARBA00022927"/>
    </source>
</evidence>
<keyword evidence="7" id="KW-0653">Protein transport</keyword>
<gene>
    <name evidence="13" type="ORF">M231_06078</name>
</gene>
<evidence type="ECO:0000256" key="12">
    <source>
        <dbReference type="SAM" id="MobiDB-lite"/>
    </source>
</evidence>
<evidence type="ECO:0000256" key="2">
    <source>
        <dbReference type="ARBA" id="ARBA00006355"/>
    </source>
</evidence>
<evidence type="ECO:0000256" key="1">
    <source>
        <dbReference type="ARBA" id="ARBA00004434"/>
    </source>
</evidence>
<feature type="region of interest" description="Disordered" evidence="12">
    <location>
        <begin position="389"/>
        <end position="429"/>
    </location>
</feature>
<dbReference type="EMBL" id="SDIL01000090">
    <property type="protein sequence ID" value="RXK36691.1"/>
    <property type="molecule type" value="Genomic_DNA"/>
</dbReference>
<keyword evidence="5" id="KW-0812">Transmembrane</keyword>
<evidence type="ECO:0000256" key="10">
    <source>
        <dbReference type="ARBA" id="ARBA00023128"/>
    </source>
</evidence>
<dbReference type="STRING" id="5217.A0A4Q1BGJ6"/>